<gene>
    <name evidence="3" type="ORF">N5I87_24990</name>
</gene>
<evidence type="ECO:0000313" key="3">
    <source>
        <dbReference type="EMBL" id="MCT7319288.1"/>
    </source>
</evidence>
<name>A0AAE3I7W6_9RALS</name>
<dbReference type="InterPro" id="IPR001303">
    <property type="entry name" value="Aldolase_II/adducin_N"/>
</dbReference>
<sequence length="258" mass="28694">MLKIGDTAYPSLKGKVSDDEWNIRVQTAALFRLIPFMGWDDLSMQLVSARVGDDFLVAPSGLLFEEVTASSLVKINLEGDVVSESPFGPVQNAWYPMRAVHEARPDANFVIHSHDDIIAAVACNAEGLLPISQSAAFAIADGLAYHDYEGVETYEERIPSLQRSLGANNNAAILRNHGLLTLGYEAKHAFMRHYNIRKACRIQLLANSAKHGELIRFPQSLLDEFRHELMRVGQADGTMDPWPGMLRKLTKLDPSFMD</sequence>
<dbReference type="Pfam" id="PF00596">
    <property type="entry name" value="Aldolase_II"/>
    <property type="match status" value="1"/>
</dbReference>
<dbReference type="EMBL" id="JAOCQJ010000010">
    <property type="protein sequence ID" value="MCT7319288.1"/>
    <property type="molecule type" value="Genomic_DNA"/>
</dbReference>
<dbReference type="GO" id="GO:0051015">
    <property type="term" value="F:actin filament binding"/>
    <property type="evidence" value="ECO:0007669"/>
    <property type="project" value="TreeGrafter"/>
</dbReference>
<dbReference type="AlphaFoldDB" id="A0AAE3I7W6"/>
<reference evidence="3" key="1">
    <citation type="journal article" date="2023" name="Front. Microbiol.">
        <title>Ralstonia chuxiongensis sp. nov., Ralstonia mojiangensis sp. nov., and Ralstonia soli sp. nov., isolated from tobacco fields, are three novel species in the family Burkholderiaceae.</title>
        <authorList>
            <person name="Lu C.H."/>
            <person name="Zhang Y.Y."/>
            <person name="Jiang N."/>
            <person name="Chen W."/>
            <person name="Shao X."/>
            <person name="Zhao Z.M."/>
            <person name="Lu W.L."/>
            <person name="Hu X."/>
            <person name="Xi Y.X."/>
            <person name="Zou S.Y."/>
            <person name="Wei Q.J."/>
            <person name="Lin Z.L."/>
            <person name="Gong L."/>
            <person name="Gai X.T."/>
            <person name="Zhang L.Q."/>
            <person name="Li J.Y."/>
            <person name="Jin Y."/>
            <person name="Xia Z.Y."/>
        </authorList>
    </citation>
    <scope>NUCLEOTIDE SEQUENCE</scope>
    <source>
        <strain evidence="3">22TCCZM01-4</strain>
    </source>
</reference>
<feature type="domain" description="Class II aldolase/adducin N-terminal" evidence="2">
    <location>
        <begin position="25"/>
        <end position="204"/>
    </location>
</feature>
<proteinExistence type="inferred from homology"/>
<evidence type="ECO:0000256" key="1">
    <source>
        <dbReference type="ARBA" id="ARBA00037961"/>
    </source>
</evidence>
<dbReference type="Proteomes" id="UP001164374">
    <property type="component" value="Unassembled WGS sequence"/>
</dbReference>
<dbReference type="InterPro" id="IPR036409">
    <property type="entry name" value="Aldolase_II/adducin_N_sf"/>
</dbReference>
<evidence type="ECO:0000313" key="4">
    <source>
        <dbReference type="Proteomes" id="UP001164374"/>
    </source>
</evidence>
<protein>
    <submittedName>
        <fullName evidence="3">Class II aldolase/adducin family protein</fullName>
    </submittedName>
</protein>
<accession>A0AAE3I7W6</accession>
<comment type="caution">
    <text evidence="3">The sequence shown here is derived from an EMBL/GenBank/DDBJ whole genome shotgun (WGS) entry which is preliminary data.</text>
</comment>
<comment type="similarity">
    <text evidence="1">Belongs to the aldolase class II family.</text>
</comment>
<dbReference type="PANTHER" id="PTHR10672">
    <property type="entry name" value="ADDUCIN"/>
    <property type="match status" value="1"/>
</dbReference>
<dbReference type="SMART" id="SM01007">
    <property type="entry name" value="Aldolase_II"/>
    <property type="match status" value="1"/>
</dbReference>
<reference evidence="3" key="2">
    <citation type="submission" date="2023-02" db="EMBL/GenBank/DDBJ databases">
        <authorList>
            <person name="Lu C.-H."/>
        </authorList>
    </citation>
    <scope>NUCLEOTIDE SEQUENCE</scope>
    <source>
        <strain evidence="3">22TCCZM01-4</strain>
    </source>
</reference>
<dbReference type="InterPro" id="IPR051017">
    <property type="entry name" value="Aldolase-II_Adducin_sf"/>
</dbReference>
<dbReference type="GO" id="GO:0005856">
    <property type="term" value="C:cytoskeleton"/>
    <property type="evidence" value="ECO:0007669"/>
    <property type="project" value="TreeGrafter"/>
</dbReference>
<evidence type="ECO:0000259" key="2">
    <source>
        <dbReference type="SMART" id="SM01007"/>
    </source>
</evidence>
<organism evidence="3 4">
    <name type="scientific">Ralstonia mojiangensis</name>
    <dbReference type="NCBI Taxonomy" id="2953895"/>
    <lineage>
        <taxon>Bacteria</taxon>
        <taxon>Pseudomonadati</taxon>
        <taxon>Pseudomonadota</taxon>
        <taxon>Betaproteobacteria</taxon>
        <taxon>Burkholderiales</taxon>
        <taxon>Burkholderiaceae</taxon>
        <taxon>Ralstonia</taxon>
    </lineage>
</organism>
<dbReference type="SUPFAM" id="SSF53639">
    <property type="entry name" value="AraD/HMP-PK domain-like"/>
    <property type="match status" value="1"/>
</dbReference>
<dbReference type="PANTHER" id="PTHR10672:SF3">
    <property type="entry name" value="PROTEIN HU-LI TAI SHAO"/>
    <property type="match status" value="1"/>
</dbReference>
<dbReference type="Gene3D" id="3.40.225.10">
    <property type="entry name" value="Class II aldolase/adducin N-terminal domain"/>
    <property type="match status" value="1"/>
</dbReference>
<dbReference type="NCBIfam" id="NF005451">
    <property type="entry name" value="PRK07044.1"/>
    <property type="match status" value="1"/>
</dbReference>
<dbReference type="RefSeq" id="WP_260772870.1">
    <property type="nucleotide sequence ID" value="NZ_JAOCQH010000003.1"/>
</dbReference>